<organism evidence="3 4">
    <name type="scientific">Bradyrhizobium elkanii</name>
    <dbReference type="NCBI Taxonomy" id="29448"/>
    <lineage>
        <taxon>Bacteria</taxon>
        <taxon>Pseudomonadati</taxon>
        <taxon>Pseudomonadota</taxon>
        <taxon>Alphaproteobacteria</taxon>
        <taxon>Hyphomicrobiales</taxon>
        <taxon>Nitrobacteraceae</taxon>
        <taxon>Bradyrhizobium</taxon>
    </lineage>
</organism>
<keyword evidence="4" id="KW-1185">Reference proteome</keyword>
<protein>
    <submittedName>
        <fullName evidence="3">Integrase</fullName>
    </submittedName>
</protein>
<evidence type="ECO:0000313" key="4">
    <source>
        <dbReference type="Proteomes" id="UP001565471"/>
    </source>
</evidence>
<reference evidence="3 4" key="1">
    <citation type="submission" date="2024-07" db="EMBL/GenBank/DDBJ databases">
        <title>Genomic Encyclopedia of Type Strains, Phase V (KMG-V): Genome sequencing to study the core and pangenomes of soil and plant-associated prokaryotes.</title>
        <authorList>
            <person name="Whitman W."/>
        </authorList>
    </citation>
    <scope>NUCLEOTIDE SEQUENCE [LARGE SCALE GENOMIC DNA]</scope>
    <source>
        <strain evidence="3 4">USDA 415</strain>
    </source>
</reference>
<dbReference type="Pfam" id="PF00589">
    <property type="entry name" value="Phage_integrase"/>
    <property type="match status" value="1"/>
</dbReference>
<sequence>MGLERDDVDLDAGVLTVRLTKLGKSRLVPLHPTTRTALRDYAHRRDAMLGSRCGSTFFVAEQGGRLLHQYVHRVFWRLSREIGLRRPGDRTGPRVHDFRHRFAIQTLLDWYRKGKDVEQQLQCSPLTSATPACVIPTGISRPATELMEEAARRLDRRWEVTP</sequence>
<dbReference type="PROSITE" id="PS51898">
    <property type="entry name" value="TYR_RECOMBINASE"/>
    <property type="match status" value="1"/>
</dbReference>
<name>A0ABV4ERP5_BRAEL</name>
<proteinExistence type="predicted"/>
<feature type="domain" description="Tyr recombinase" evidence="2">
    <location>
        <begin position="1"/>
        <end position="152"/>
    </location>
</feature>
<dbReference type="InterPro" id="IPR013762">
    <property type="entry name" value="Integrase-like_cat_sf"/>
</dbReference>
<dbReference type="InterPro" id="IPR002104">
    <property type="entry name" value="Integrase_catalytic"/>
</dbReference>
<dbReference type="RefSeq" id="WP_253577478.1">
    <property type="nucleotide sequence ID" value="NZ_CP126027.1"/>
</dbReference>
<dbReference type="InterPro" id="IPR011010">
    <property type="entry name" value="DNA_brk_join_enz"/>
</dbReference>
<accession>A0ABV4ERP5</accession>
<gene>
    <name evidence="3" type="ORF">ABIF29_000299</name>
</gene>
<comment type="caution">
    <text evidence="3">The sequence shown here is derived from an EMBL/GenBank/DDBJ whole genome shotgun (WGS) entry which is preliminary data.</text>
</comment>
<dbReference type="Proteomes" id="UP001565471">
    <property type="component" value="Unassembled WGS sequence"/>
</dbReference>
<keyword evidence="1" id="KW-0233">DNA recombination</keyword>
<dbReference type="Gene3D" id="1.10.443.10">
    <property type="entry name" value="Intergrase catalytic core"/>
    <property type="match status" value="1"/>
</dbReference>
<dbReference type="EMBL" id="JBGBZA010000001">
    <property type="protein sequence ID" value="MEY9313500.1"/>
    <property type="molecule type" value="Genomic_DNA"/>
</dbReference>
<evidence type="ECO:0000313" key="3">
    <source>
        <dbReference type="EMBL" id="MEY9313500.1"/>
    </source>
</evidence>
<evidence type="ECO:0000256" key="1">
    <source>
        <dbReference type="ARBA" id="ARBA00023172"/>
    </source>
</evidence>
<dbReference type="SUPFAM" id="SSF56349">
    <property type="entry name" value="DNA breaking-rejoining enzymes"/>
    <property type="match status" value="1"/>
</dbReference>
<evidence type="ECO:0000259" key="2">
    <source>
        <dbReference type="PROSITE" id="PS51898"/>
    </source>
</evidence>